<feature type="compositionally biased region" description="Low complexity" evidence="2">
    <location>
        <begin position="28"/>
        <end position="41"/>
    </location>
</feature>
<dbReference type="OrthoDB" id="5523355at2"/>
<gene>
    <name evidence="5" type="ordered locus">MYSTI_06111</name>
</gene>
<proteinExistence type="predicted"/>
<feature type="chain" id="PRO_5003984199" description="DUF4476 domain-containing protein" evidence="3">
    <location>
        <begin position="19"/>
        <end position="256"/>
    </location>
</feature>
<feature type="signal peptide" evidence="3">
    <location>
        <begin position="1"/>
        <end position="18"/>
    </location>
</feature>
<feature type="coiled-coil region" evidence="1">
    <location>
        <begin position="94"/>
        <end position="121"/>
    </location>
</feature>
<organism evidence="5 6">
    <name type="scientific">Myxococcus stipitatus (strain DSM 14675 / JCM 12634 / Mx s8)</name>
    <dbReference type="NCBI Taxonomy" id="1278073"/>
    <lineage>
        <taxon>Bacteria</taxon>
        <taxon>Pseudomonadati</taxon>
        <taxon>Myxococcota</taxon>
        <taxon>Myxococcia</taxon>
        <taxon>Myxococcales</taxon>
        <taxon>Cystobacterineae</taxon>
        <taxon>Myxococcaceae</taxon>
        <taxon>Myxococcus</taxon>
    </lineage>
</organism>
<protein>
    <recommendedName>
        <fullName evidence="4">DUF4476 domain-containing protein</fullName>
    </recommendedName>
</protein>
<keyword evidence="6" id="KW-1185">Reference proteome</keyword>
<dbReference type="eggNOG" id="COG2913">
    <property type="taxonomic scope" value="Bacteria"/>
</dbReference>
<feature type="compositionally biased region" description="Pro residues" evidence="2">
    <location>
        <begin position="58"/>
        <end position="67"/>
    </location>
</feature>
<evidence type="ECO:0000313" key="6">
    <source>
        <dbReference type="Proteomes" id="UP000011131"/>
    </source>
</evidence>
<dbReference type="PATRIC" id="fig|1278073.3.peg.6197"/>
<reference evidence="5 6" key="1">
    <citation type="journal article" date="2013" name="Genome Announc.">
        <title>Complete genome sequence of Myxococcus stipitatus strain DSM 14675, a fruiting myxobacterium.</title>
        <authorList>
            <person name="Huntley S."/>
            <person name="Kneip S."/>
            <person name="Treuner-Lange A."/>
            <person name="Sogaard-Andersen L."/>
        </authorList>
    </citation>
    <scope>NUCLEOTIDE SEQUENCE [LARGE SCALE GENOMIC DNA]</scope>
    <source>
        <strain evidence="6">DSM 14675 / JCM 12634 / Mx s8</strain>
    </source>
</reference>
<dbReference type="EMBL" id="CP004025">
    <property type="protein sequence ID" value="AGC47384.1"/>
    <property type="molecule type" value="Genomic_DNA"/>
</dbReference>
<dbReference type="AlphaFoldDB" id="L7ULN0"/>
<dbReference type="KEGG" id="msd:MYSTI_06111"/>
<evidence type="ECO:0000256" key="3">
    <source>
        <dbReference type="SAM" id="SignalP"/>
    </source>
</evidence>
<name>L7ULN0_MYXSD</name>
<dbReference type="Proteomes" id="UP000011131">
    <property type="component" value="Chromosome"/>
</dbReference>
<keyword evidence="1" id="KW-0175">Coiled coil</keyword>
<evidence type="ECO:0000313" key="5">
    <source>
        <dbReference type="EMBL" id="AGC47384.1"/>
    </source>
</evidence>
<dbReference type="Pfam" id="PF14771">
    <property type="entry name" value="DUF4476"/>
    <property type="match status" value="1"/>
</dbReference>
<evidence type="ECO:0000256" key="2">
    <source>
        <dbReference type="SAM" id="MobiDB-lite"/>
    </source>
</evidence>
<feature type="domain" description="DUF4476" evidence="4">
    <location>
        <begin position="164"/>
        <end position="253"/>
    </location>
</feature>
<dbReference type="RefSeq" id="WP_015351639.1">
    <property type="nucleotide sequence ID" value="NC_020126.1"/>
</dbReference>
<dbReference type="HOGENOM" id="CLU_1155446_0_0_7"/>
<evidence type="ECO:0000259" key="4">
    <source>
        <dbReference type="Pfam" id="PF14771"/>
    </source>
</evidence>
<sequence>MKALALAVALLTAAPSLAQDNNADKLRAPAPTAATTETEAAQKSEMTAEGADAAKFRAPPPGRPMPNYPGYEPGSGPNYPYPPNHTGTLVVLSREELTERLERMEELLEYLDERADRNTRTRLRRAQETLNTLMRQVSEAPLLATVMPRPQPPPPPREPVIRPMSQNAFGKLDDAIARENFNDDKLRVLYAGIHNNNFLCSQVAALLERFPFTNDKLNALRALKPRIIDPENHFILINLFKFSSDKKRAQEVLSQR</sequence>
<keyword evidence="3" id="KW-0732">Signal</keyword>
<feature type="compositionally biased region" description="Low complexity" evidence="2">
    <location>
        <begin position="68"/>
        <end position="78"/>
    </location>
</feature>
<accession>L7ULN0</accession>
<dbReference type="InterPro" id="IPR028011">
    <property type="entry name" value="DUF4476"/>
</dbReference>
<evidence type="ECO:0000256" key="1">
    <source>
        <dbReference type="SAM" id="Coils"/>
    </source>
</evidence>
<feature type="region of interest" description="Disordered" evidence="2">
    <location>
        <begin position="14"/>
        <end position="80"/>
    </location>
</feature>